<sequence>MRANVNDPRSPNPLADQLPAVYQEDSFGLRFASGFDVVLGPLMIVLDCLDAYFSPWLAPEDFLDWLGQWIGAELDGDEPLEIRREAIASAVTMHRRRGTAFGLATAVRLAIGVTPEIIESGGSAWSARPLGPFPGSREPDLRVIVRVPDPSTINRVRLDAVVAAASPAHMPYAIDVIGTGGNDVLPV</sequence>
<proteinExistence type="predicted"/>
<evidence type="ECO:0000313" key="2">
    <source>
        <dbReference type="Proteomes" id="UP001299970"/>
    </source>
</evidence>
<accession>A0ABS9TBY8</accession>
<dbReference type="RefSeq" id="WP_241036099.1">
    <property type="nucleotide sequence ID" value="NZ_BAAAJF010000020.1"/>
</dbReference>
<evidence type="ECO:0000313" key="1">
    <source>
        <dbReference type="EMBL" id="MCH6166064.1"/>
    </source>
</evidence>
<organism evidence="1 2">
    <name type="scientific">Pseudonocardia alaniniphila</name>
    <dbReference type="NCBI Taxonomy" id="75291"/>
    <lineage>
        <taxon>Bacteria</taxon>
        <taxon>Bacillati</taxon>
        <taxon>Actinomycetota</taxon>
        <taxon>Actinomycetes</taxon>
        <taxon>Pseudonocardiales</taxon>
        <taxon>Pseudonocardiaceae</taxon>
        <taxon>Pseudonocardia</taxon>
    </lineage>
</organism>
<dbReference type="InterPro" id="IPR006521">
    <property type="entry name" value="Tail_protein_I"/>
</dbReference>
<keyword evidence="2" id="KW-1185">Reference proteome</keyword>
<dbReference type="InterPro" id="IPR011748">
    <property type="entry name" value="Unchr_phage_tail-like"/>
</dbReference>
<dbReference type="Pfam" id="PF09684">
    <property type="entry name" value="Tail_P2_I"/>
    <property type="match status" value="1"/>
</dbReference>
<dbReference type="Proteomes" id="UP001299970">
    <property type="component" value="Unassembled WGS sequence"/>
</dbReference>
<reference evidence="1 2" key="1">
    <citation type="submission" date="2022-03" db="EMBL/GenBank/DDBJ databases">
        <title>Pseudonocardia alaer sp. nov., a novel actinomycete isolated from reed forest soil.</title>
        <authorList>
            <person name="Wang L."/>
        </authorList>
    </citation>
    <scope>NUCLEOTIDE SEQUENCE [LARGE SCALE GENOMIC DNA]</scope>
    <source>
        <strain evidence="1 2">Y-16303</strain>
    </source>
</reference>
<dbReference type="NCBIfam" id="TIGR02242">
    <property type="entry name" value="tail_TIGR02242"/>
    <property type="match status" value="1"/>
</dbReference>
<gene>
    <name evidence="1" type="ORF">MMF94_10260</name>
</gene>
<protein>
    <submittedName>
        <fullName evidence="1">Phage tail protein</fullName>
    </submittedName>
</protein>
<dbReference type="EMBL" id="JAKXMK010000008">
    <property type="protein sequence ID" value="MCH6166064.1"/>
    <property type="molecule type" value="Genomic_DNA"/>
</dbReference>
<name>A0ABS9TBY8_9PSEU</name>
<comment type="caution">
    <text evidence="1">The sequence shown here is derived from an EMBL/GenBank/DDBJ whole genome shotgun (WGS) entry which is preliminary data.</text>
</comment>